<evidence type="ECO:0000313" key="2">
    <source>
        <dbReference type="Proteomes" id="UP000234681"/>
    </source>
</evidence>
<accession>A6HUC1</accession>
<proteinExistence type="predicted"/>
<protein>
    <submittedName>
        <fullName evidence="1">RCG36899</fullName>
    </submittedName>
</protein>
<sequence>MHRSFRSVKDVPRVTNLARIPAICVDDRWVLVKGKDIYGGKEKAHLKEEGMNALGLVSFRMSVCMYG</sequence>
<reference evidence="1 2" key="1">
    <citation type="submission" date="2005-07" db="EMBL/GenBank/DDBJ databases">
        <authorList>
            <person name="Mural R.J."/>
            <person name="Li P.W."/>
            <person name="Adams M.D."/>
            <person name="Amanatides P.G."/>
            <person name="Baden-Tillson H."/>
            <person name="Barnstead M."/>
            <person name="Chin S.H."/>
            <person name="Dew I."/>
            <person name="Evans C.A."/>
            <person name="Ferriera S."/>
            <person name="Flanigan M."/>
            <person name="Fosler C."/>
            <person name="Glodek A."/>
            <person name="Gu Z."/>
            <person name="Holt R.A."/>
            <person name="Jennings D."/>
            <person name="Kraft C.L."/>
            <person name="Lu F."/>
            <person name="Nguyen T."/>
            <person name="Nusskern D.R."/>
            <person name="Pfannkoch C.M."/>
            <person name="Sitter C."/>
            <person name="Sutton G.G."/>
            <person name="Venter J.C."/>
            <person name="Wang Z."/>
            <person name="Woodage T."/>
            <person name="Zheng X.H."/>
            <person name="Zhong F."/>
        </authorList>
    </citation>
    <scope>NUCLEOTIDE SEQUENCE [LARGE SCALE GENOMIC DNA]</scope>
    <source>
        <strain>BN</strain>
        <strain evidence="2">Sprague-Dawley</strain>
    </source>
</reference>
<dbReference type="AlphaFoldDB" id="A6HUC1"/>
<dbReference type="EMBL" id="CH473951">
    <property type="protein sequence ID" value="EDM02484.1"/>
    <property type="molecule type" value="Genomic_DNA"/>
</dbReference>
<dbReference type="Proteomes" id="UP000234681">
    <property type="component" value="Chromosome 15"/>
</dbReference>
<organism evidence="1 2">
    <name type="scientific">Rattus norvegicus</name>
    <name type="common">Rat</name>
    <dbReference type="NCBI Taxonomy" id="10116"/>
    <lineage>
        <taxon>Eukaryota</taxon>
        <taxon>Metazoa</taxon>
        <taxon>Chordata</taxon>
        <taxon>Craniata</taxon>
        <taxon>Vertebrata</taxon>
        <taxon>Euteleostomi</taxon>
        <taxon>Mammalia</taxon>
        <taxon>Eutheria</taxon>
        <taxon>Euarchontoglires</taxon>
        <taxon>Glires</taxon>
        <taxon>Rodentia</taxon>
        <taxon>Myomorpha</taxon>
        <taxon>Muroidea</taxon>
        <taxon>Muridae</taxon>
        <taxon>Murinae</taxon>
        <taxon>Rattus</taxon>
    </lineage>
</organism>
<gene>
    <name evidence="1" type="ORF">rCG_36899</name>
</gene>
<evidence type="ECO:0000313" key="1">
    <source>
        <dbReference type="EMBL" id="EDM02484.1"/>
    </source>
</evidence>
<name>A6HUC1_RAT</name>